<dbReference type="CDD" id="cd00082">
    <property type="entry name" value="HisKA"/>
    <property type="match status" value="1"/>
</dbReference>
<dbReference type="Proteomes" id="UP000231960">
    <property type="component" value="Unassembled WGS sequence"/>
</dbReference>
<name>A0A2M9R700_9FLAO</name>
<keyword evidence="9" id="KW-0067">ATP-binding</keyword>
<evidence type="ECO:0000256" key="11">
    <source>
        <dbReference type="ARBA" id="ARBA00023012"/>
    </source>
</evidence>
<dbReference type="GO" id="GO:0005886">
    <property type="term" value="C:plasma membrane"/>
    <property type="evidence" value="ECO:0007669"/>
    <property type="project" value="TreeGrafter"/>
</dbReference>
<feature type="domain" description="Histidine kinase" evidence="14">
    <location>
        <begin position="141"/>
        <end position="354"/>
    </location>
</feature>
<dbReference type="InterPro" id="IPR038318">
    <property type="entry name" value="KdpD_sf"/>
</dbReference>
<evidence type="ECO:0000256" key="2">
    <source>
        <dbReference type="ARBA" id="ARBA00004141"/>
    </source>
</evidence>
<comment type="caution">
    <text evidence="15">The sequence shown here is derived from an EMBL/GenBank/DDBJ whole genome shotgun (WGS) entry which is preliminary data.</text>
</comment>
<keyword evidence="6 13" id="KW-0812">Transmembrane</keyword>
<dbReference type="InterPro" id="IPR025201">
    <property type="entry name" value="KdpD_TM"/>
</dbReference>
<evidence type="ECO:0000256" key="9">
    <source>
        <dbReference type="ARBA" id="ARBA00022840"/>
    </source>
</evidence>
<reference evidence="15 16" key="1">
    <citation type="submission" date="2017-06" db="EMBL/GenBank/DDBJ databases">
        <title>Description of Avrilella dinanensis gen. nov. sp. nov.</title>
        <authorList>
            <person name="Leyer C."/>
            <person name="Sassi M."/>
            <person name="Minet J."/>
            <person name="Kayal S."/>
            <person name="Cattoir V."/>
        </authorList>
    </citation>
    <scope>NUCLEOTIDE SEQUENCE [LARGE SCALE GENOMIC DNA]</scope>
    <source>
        <strain evidence="15 16">UR159</strain>
    </source>
</reference>
<dbReference type="InterPro" id="IPR005467">
    <property type="entry name" value="His_kinase_dom"/>
</dbReference>
<evidence type="ECO:0000256" key="6">
    <source>
        <dbReference type="ARBA" id="ARBA00022692"/>
    </source>
</evidence>
<dbReference type="InterPro" id="IPR003594">
    <property type="entry name" value="HATPase_dom"/>
</dbReference>
<dbReference type="SUPFAM" id="SSF55874">
    <property type="entry name" value="ATPase domain of HSP90 chaperone/DNA topoisomerase II/histidine kinase"/>
    <property type="match status" value="1"/>
</dbReference>
<evidence type="ECO:0000256" key="12">
    <source>
        <dbReference type="ARBA" id="ARBA00023136"/>
    </source>
</evidence>
<dbReference type="PRINTS" id="PR00344">
    <property type="entry name" value="BCTRLSENSOR"/>
</dbReference>
<dbReference type="GO" id="GO:0005524">
    <property type="term" value="F:ATP binding"/>
    <property type="evidence" value="ECO:0007669"/>
    <property type="project" value="UniProtKB-KW"/>
</dbReference>
<evidence type="ECO:0000313" key="16">
    <source>
        <dbReference type="Proteomes" id="UP000231960"/>
    </source>
</evidence>
<organism evidence="15 16">
    <name type="scientific">Avrilella dinanensis</name>
    <dbReference type="NCBI Taxonomy" id="2008672"/>
    <lineage>
        <taxon>Bacteria</taxon>
        <taxon>Pseudomonadati</taxon>
        <taxon>Bacteroidota</taxon>
        <taxon>Flavobacteriia</taxon>
        <taxon>Flavobacteriales</taxon>
        <taxon>Flavobacteriaceae</taxon>
        <taxon>Avrilella</taxon>
    </lineage>
</organism>
<dbReference type="Gene3D" id="1.10.287.130">
    <property type="match status" value="1"/>
</dbReference>
<dbReference type="Pfam" id="PF02518">
    <property type="entry name" value="HATPase_c"/>
    <property type="match status" value="1"/>
</dbReference>
<keyword evidence="12 13" id="KW-0472">Membrane</keyword>
<evidence type="ECO:0000256" key="7">
    <source>
        <dbReference type="ARBA" id="ARBA00022741"/>
    </source>
</evidence>
<dbReference type="InterPro" id="IPR036097">
    <property type="entry name" value="HisK_dim/P_sf"/>
</dbReference>
<dbReference type="InterPro" id="IPR052023">
    <property type="entry name" value="Histidine_kinase_KdpD"/>
</dbReference>
<evidence type="ECO:0000256" key="10">
    <source>
        <dbReference type="ARBA" id="ARBA00022989"/>
    </source>
</evidence>
<dbReference type="PROSITE" id="PS50109">
    <property type="entry name" value="HIS_KIN"/>
    <property type="match status" value="1"/>
</dbReference>
<keyword evidence="16" id="KW-1185">Reference proteome</keyword>
<keyword evidence="11" id="KW-0902">Two-component regulatory system</keyword>
<comment type="subcellular location">
    <subcellularLocation>
        <location evidence="2">Membrane</location>
        <topology evidence="2">Multi-pass membrane protein</topology>
    </subcellularLocation>
</comment>
<evidence type="ECO:0000256" key="3">
    <source>
        <dbReference type="ARBA" id="ARBA00012438"/>
    </source>
</evidence>
<evidence type="ECO:0000256" key="4">
    <source>
        <dbReference type="ARBA" id="ARBA00022553"/>
    </source>
</evidence>
<dbReference type="SMART" id="SM00388">
    <property type="entry name" value="HisKA"/>
    <property type="match status" value="1"/>
</dbReference>
<keyword evidence="10 13" id="KW-1133">Transmembrane helix</keyword>
<evidence type="ECO:0000256" key="13">
    <source>
        <dbReference type="SAM" id="Phobius"/>
    </source>
</evidence>
<dbReference type="AlphaFoldDB" id="A0A2M9R700"/>
<dbReference type="EC" id="2.7.13.3" evidence="3"/>
<dbReference type="Pfam" id="PF13493">
    <property type="entry name" value="DUF4118"/>
    <property type="match status" value="1"/>
</dbReference>
<sequence>MILFQNKLITAKDTKIKQYVVSVTLIFGLSLFCYIFKSFVDYRIVALVLLLAVSILAILYDIIPVMLSAVLSSLILNFFFIPPILHYKINDSEDILLFFIFLFISSVNAFLTNKIRKQENKINEKEEKEKILKLYETILNSLSHELRTPISTIIGSVDTLKSYNDVFLTQQKDELLSEIEKASMRLNRQVENLLNMSRLKSGNFKLKKDWTDVNELIFMAIGKINETVERNIIFTPDEELPLFKIDEGLMIEVVHGLLHNAVIHNTPDTIINIEAAYENEKLKIIIRDNGKGFPKEEIPKVFDKFYRLPHSKSGSLGLGLSIVKGFVEAHNGTVSLNSKQDEMSEFTIYIPSETSFIKNLKNE</sequence>
<feature type="transmembrane region" description="Helical" evidence="13">
    <location>
        <begin position="95"/>
        <end position="111"/>
    </location>
</feature>
<evidence type="ECO:0000256" key="5">
    <source>
        <dbReference type="ARBA" id="ARBA00022679"/>
    </source>
</evidence>
<protein>
    <recommendedName>
        <fullName evidence="3">histidine kinase</fullName>
        <ecNumber evidence="3">2.7.13.3</ecNumber>
    </recommendedName>
</protein>
<dbReference type="PANTHER" id="PTHR45569">
    <property type="entry name" value="SENSOR PROTEIN KDPD"/>
    <property type="match status" value="1"/>
</dbReference>
<accession>A0A2M9R700</accession>
<dbReference type="SMART" id="SM00387">
    <property type="entry name" value="HATPase_c"/>
    <property type="match status" value="1"/>
</dbReference>
<keyword evidence="4" id="KW-0597">Phosphoprotein</keyword>
<dbReference type="OrthoDB" id="9804645at2"/>
<dbReference type="InterPro" id="IPR003661">
    <property type="entry name" value="HisK_dim/P_dom"/>
</dbReference>
<dbReference type="InterPro" id="IPR004358">
    <property type="entry name" value="Sig_transdc_His_kin-like_C"/>
</dbReference>
<dbReference type="SUPFAM" id="SSF47384">
    <property type="entry name" value="Homodimeric domain of signal transducing histidine kinase"/>
    <property type="match status" value="1"/>
</dbReference>
<feature type="transmembrane region" description="Helical" evidence="13">
    <location>
        <begin position="70"/>
        <end position="89"/>
    </location>
</feature>
<evidence type="ECO:0000259" key="14">
    <source>
        <dbReference type="PROSITE" id="PS50109"/>
    </source>
</evidence>
<feature type="transmembrane region" description="Helical" evidence="13">
    <location>
        <begin position="43"/>
        <end position="63"/>
    </location>
</feature>
<gene>
    <name evidence="15" type="ORF">CDL10_08370</name>
</gene>
<comment type="catalytic activity">
    <reaction evidence="1">
        <text>ATP + protein L-histidine = ADP + protein N-phospho-L-histidine.</text>
        <dbReference type="EC" id="2.7.13.3"/>
    </reaction>
</comment>
<dbReference type="Gene3D" id="3.30.565.10">
    <property type="entry name" value="Histidine kinase-like ATPase, C-terminal domain"/>
    <property type="match status" value="1"/>
</dbReference>
<dbReference type="CDD" id="cd00075">
    <property type="entry name" value="HATPase"/>
    <property type="match status" value="1"/>
</dbReference>
<dbReference type="Pfam" id="PF00512">
    <property type="entry name" value="HisKA"/>
    <property type="match status" value="1"/>
</dbReference>
<evidence type="ECO:0000256" key="1">
    <source>
        <dbReference type="ARBA" id="ARBA00000085"/>
    </source>
</evidence>
<feature type="transmembrane region" description="Helical" evidence="13">
    <location>
        <begin position="20"/>
        <end position="37"/>
    </location>
</feature>
<dbReference type="GO" id="GO:0000155">
    <property type="term" value="F:phosphorelay sensor kinase activity"/>
    <property type="evidence" value="ECO:0007669"/>
    <property type="project" value="InterPro"/>
</dbReference>
<keyword evidence="5" id="KW-0808">Transferase</keyword>
<evidence type="ECO:0000256" key="8">
    <source>
        <dbReference type="ARBA" id="ARBA00022777"/>
    </source>
</evidence>
<evidence type="ECO:0000313" key="15">
    <source>
        <dbReference type="EMBL" id="PJR04555.1"/>
    </source>
</evidence>
<keyword evidence="7" id="KW-0547">Nucleotide-binding</keyword>
<dbReference type="RefSeq" id="WP_100678114.1">
    <property type="nucleotide sequence ID" value="NZ_NIPO01000001.1"/>
</dbReference>
<proteinExistence type="predicted"/>
<dbReference type="EMBL" id="NIPO01000001">
    <property type="protein sequence ID" value="PJR04555.1"/>
    <property type="molecule type" value="Genomic_DNA"/>
</dbReference>
<keyword evidence="8 15" id="KW-0418">Kinase</keyword>
<dbReference type="Gene3D" id="1.20.120.620">
    <property type="entry name" value="Backbone structure of the membrane domain of e. Coli histidine kinase receptor kdpd"/>
    <property type="match status" value="1"/>
</dbReference>
<dbReference type="InterPro" id="IPR036890">
    <property type="entry name" value="HATPase_C_sf"/>
</dbReference>
<dbReference type="PANTHER" id="PTHR45569:SF1">
    <property type="entry name" value="SENSOR PROTEIN KDPD"/>
    <property type="match status" value="1"/>
</dbReference>